<dbReference type="InterPro" id="IPR011992">
    <property type="entry name" value="EF-hand-dom_pair"/>
</dbReference>
<proteinExistence type="predicted"/>
<name>A0A7S1W8Z2_NEODS</name>
<sequence length="154" mass="17124">MESDWVRIFDLHDRAKAGSLPKAEVACVIRSCGRLLLPKQMDTLLEPYGAQVSRADFVKAMGTPVEGESKDSDILPALLAFDNRDTGELTKFEILQFLCHMNEKITTAEAEQLLEGGTFWKAGGQDKADIKLFHEWLTRPARAIKVSSDAMQAI</sequence>
<dbReference type="Gene3D" id="1.10.238.10">
    <property type="entry name" value="EF-hand"/>
    <property type="match status" value="1"/>
</dbReference>
<dbReference type="EMBL" id="HBGF01052455">
    <property type="protein sequence ID" value="CAD9155303.1"/>
    <property type="molecule type" value="Transcribed_RNA"/>
</dbReference>
<organism evidence="1">
    <name type="scientific">Neobodo designis</name>
    <name type="common">Flagellated protozoan</name>
    <name type="synonym">Bodo designis</name>
    <dbReference type="NCBI Taxonomy" id="312471"/>
    <lineage>
        <taxon>Eukaryota</taxon>
        <taxon>Discoba</taxon>
        <taxon>Euglenozoa</taxon>
        <taxon>Kinetoplastea</taxon>
        <taxon>Metakinetoplastina</taxon>
        <taxon>Neobodonida</taxon>
        <taxon>Neobodo</taxon>
    </lineage>
</organism>
<accession>A0A7S1W8Z2</accession>
<gene>
    <name evidence="1" type="ORF">NDES1114_LOCUS35096</name>
</gene>
<evidence type="ECO:0008006" key="2">
    <source>
        <dbReference type="Google" id="ProtNLM"/>
    </source>
</evidence>
<protein>
    <recommendedName>
        <fullName evidence="2">EF-hand domain-containing protein</fullName>
    </recommendedName>
</protein>
<reference evidence="1" key="1">
    <citation type="submission" date="2021-01" db="EMBL/GenBank/DDBJ databases">
        <authorList>
            <person name="Corre E."/>
            <person name="Pelletier E."/>
            <person name="Niang G."/>
            <person name="Scheremetjew M."/>
            <person name="Finn R."/>
            <person name="Kale V."/>
            <person name="Holt S."/>
            <person name="Cochrane G."/>
            <person name="Meng A."/>
            <person name="Brown T."/>
            <person name="Cohen L."/>
        </authorList>
    </citation>
    <scope>NUCLEOTIDE SEQUENCE</scope>
    <source>
        <strain evidence="1">CCAP 1951/1</strain>
    </source>
</reference>
<dbReference type="SUPFAM" id="SSF47473">
    <property type="entry name" value="EF-hand"/>
    <property type="match status" value="1"/>
</dbReference>
<evidence type="ECO:0000313" key="1">
    <source>
        <dbReference type="EMBL" id="CAD9155303.1"/>
    </source>
</evidence>
<dbReference type="AlphaFoldDB" id="A0A7S1W8Z2"/>